<dbReference type="CDD" id="cd00063">
    <property type="entry name" value="FN3"/>
    <property type="match status" value="1"/>
</dbReference>
<protein>
    <submittedName>
        <fullName evidence="2">Carboxypeptidase regulatory-like domain-containing protein</fullName>
    </submittedName>
</protein>
<dbReference type="Gene3D" id="4.10.1080.10">
    <property type="entry name" value="TSP type-3 repeat"/>
    <property type="match status" value="1"/>
</dbReference>
<evidence type="ECO:0000259" key="1">
    <source>
        <dbReference type="PROSITE" id="PS50853"/>
    </source>
</evidence>
<dbReference type="InterPro" id="IPR008969">
    <property type="entry name" value="CarboxyPept-like_regulatory"/>
</dbReference>
<reference evidence="2 3" key="1">
    <citation type="submission" date="2023-01" db="EMBL/GenBank/DDBJ databases">
        <title>Psychrosphaera sp. nov., isolated from marine algae.</title>
        <authorList>
            <person name="Bayburt H."/>
            <person name="Choi B.J."/>
            <person name="Kim J.M."/>
            <person name="Choi D.G."/>
            <person name="Jeon C.O."/>
        </authorList>
    </citation>
    <scope>NUCLEOTIDE SEQUENCE [LARGE SCALE GENOMIC DNA]</scope>
    <source>
        <strain evidence="2 3">G1-22</strain>
    </source>
</reference>
<organism evidence="2 3">
    <name type="scientific">Psychrosphaera algicola</name>
    <dbReference type="NCBI Taxonomy" id="3023714"/>
    <lineage>
        <taxon>Bacteria</taxon>
        <taxon>Pseudomonadati</taxon>
        <taxon>Pseudomonadota</taxon>
        <taxon>Gammaproteobacteria</taxon>
        <taxon>Alteromonadales</taxon>
        <taxon>Pseudoalteromonadaceae</taxon>
        <taxon>Psychrosphaera</taxon>
    </lineage>
</organism>
<name>A0ABT5FB03_9GAMM</name>
<dbReference type="SUPFAM" id="SSF49464">
    <property type="entry name" value="Carboxypeptidase regulatory domain-like"/>
    <property type="match status" value="1"/>
</dbReference>
<dbReference type="Pfam" id="PF13620">
    <property type="entry name" value="CarboxypepD_reg"/>
    <property type="match status" value="1"/>
</dbReference>
<dbReference type="SUPFAM" id="SSF49452">
    <property type="entry name" value="Starch-binding domain-like"/>
    <property type="match status" value="2"/>
</dbReference>
<dbReference type="InterPro" id="IPR013784">
    <property type="entry name" value="Carb-bd-like_fold"/>
</dbReference>
<dbReference type="SUPFAM" id="SSF49265">
    <property type="entry name" value="Fibronectin type III"/>
    <property type="match status" value="1"/>
</dbReference>
<dbReference type="SUPFAM" id="SSF49478">
    <property type="entry name" value="Cna protein B-type domain"/>
    <property type="match status" value="1"/>
</dbReference>
<dbReference type="Proteomes" id="UP001528411">
    <property type="component" value="Unassembled WGS sequence"/>
</dbReference>
<proteinExistence type="predicted"/>
<dbReference type="PROSITE" id="PS00018">
    <property type="entry name" value="EF_HAND_1"/>
    <property type="match status" value="1"/>
</dbReference>
<comment type="caution">
    <text evidence="2">The sequence shown here is derived from an EMBL/GenBank/DDBJ whole genome shotgun (WGS) entry which is preliminary data.</text>
</comment>
<feature type="domain" description="Fibronectin type-III" evidence="1">
    <location>
        <begin position="818"/>
        <end position="914"/>
    </location>
</feature>
<dbReference type="InterPro" id="IPR013783">
    <property type="entry name" value="Ig-like_fold"/>
</dbReference>
<evidence type="ECO:0000313" key="2">
    <source>
        <dbReference type="EMBL" id="MDC2888723.1"/>
    </source>
</evidence>
<dbReference type="InterPro" id="IPR003961">
    <property type="entry name" value="FN3_dom"/>
</dbReference>
<dbReference type="PROSITE" id="PS50853">
    <property type="entry name" value="FN3"/>
    <property type="match status" value="1"/>
</dbReference>
<dbReference type="InterPro" id="IPR028974">
    <property type="entry name" value="TSP_type-3_rpt"/>
</dbReference>
<dbReference type="RefSeq" id="WP_272180304.1">
    <property type="nucleotide sequence ID" value="NZ_JAQOMS010000002.1"/>
</dbReference>
<sequence length="1549" mass="167140">MSKNVPFTVVSGQTVDIGIVELNNEKGNAVGSIEANNLDSLANIVVYARGADGSIYTTLTGTNGHYRFNALPVGKGYSFIAQANDFNSSKQDNVDILQGETSSINLITLSKSVIVENITTGSITGAAKFSEYKTVLNQHAGIIVSIEGSDKEAITSRDGSYIFNNIETGYYNLNFTDSNHQAVTLQNVKVGTATTTNLDIQILQGLTGSVSGVVINNAGFPIVGVIITDEQSGVSTITNDQGEFTLTDLIIGEHQLKISQEGSITTNLLVTVEQGQNKILTDNIELASYSFRGTISLGDEVEDHSNIQVSLVGSSNLTVFTNEDGLFSFQGASPGNYQVTLVKSGYQTKSLSIQIPEQADYVLPYIVDLAVQVGVIKGSVTLESQIEFSGIQVTLAGTNFETYSDALGNWTLQVPVGNYAKGLEYSKEHFVSNIDLSTVTVTEQGAYTAQSKMLKQHTAELSFDLAAFGNCPSVIVQISNGVNFDANFTVDLSTESIFSQTLELDIYQATVSCSVSGWETVPLTIDLSAGQPQVKLDEIKLRQSYVTVNSGSIFTNNTRVVLSIGNDAATQMKVSDGINSTAWVDYASDQSFVMSSGDGVKTITVEFKDINGTALATVTDTINLDTTLVINSFSASGATTKGDNLLIAVDLNGEMNAEVLVSVPGLVQNLPILDNGFNGDDVANDGIYQRSLLINSTVDVNSMATVNVTDIATNVAVATSELITINTAPSISDITVTSNVATGLMTINFTTNEVATSTIEYGQNPAELEQDNNVANTLSNSHNITLSNLPKDIITYFKVTVTDAAGNSSSKYGQGKLAPAIVEGIAAYAGDNEVGVIWNTVQDSEIAGYRIYRSSDSGTSFILVNNEQLIKDYAYVDNLVSNNTEYQYKVTAVDIDGNESIASNAVSVTPTLELAGPTEIAGGVIDVNTVWLSSRSPYNISANLKIKDNVELLLLAGSQVQLSQENVSVYVDGKITAIGTEDNKVLLNAFGVKAIGAEGEESNYVESYSGNVIFKKVQELNSDQEISQFSHTVWNFLSTYQDYSNSWDRRNYYSPVTLINSTIKQKNNSNFGGFYVQSIHSSLYQNYGNSWYSSYEAPRIKSATSSKFVQLNDQGEEEITSSYMLNIGSVLNSEFNGAKFQFNNGTIEGSILTNVTASNVTTMTNSVLVNSLLIDSSNSRLTNNTFTNSSVMLSGDNSRLTMHYNTLDSGSTVSAKLLDISNNYWGSTDLTNIAAQTGYSPNKDENTHLYPILTSINLYEGDFDQDGIKDYLDYDNDNDGYSDLQEDWQSDPNFGSIYNPLDANSHPETERDNDMDGILDDADLDDDNDGLLDTDELVRLTNPYLADSDGDSVNDGDEINYKYNPLDKNNFPLMGSISGQVIDNSNSNSDGVVYIVGFEQHDEMMNYSSIQSVGLTGVTVSAGTQLMIGKDTPVYFYDSIIAGTSENVVTIRRSGAGYGSFNLYNSQVSFANIKLAMEWYIDSNSQIINSDLSMNNSGNNNGLIQGSYVSNSGYWSNNGEIAQSYLTGENVSNLSNGVIKSSYVELRGR</sequence>
<evidence type="ECO:0000313" key="3">
    <source>
        <dbReference type="Proteomes" id="UP001528411"/>
    </source>
</evidence>
<gene>
    <name evidence="2" type="ORF">PN838_08010</name>
</gene>
<dbReference type="Gene3D" id="2.60.40.10">
    <property type="entry name" value="Immunoglobulins"/>
    <property type="match status" value="1"/>
</dbReference>
<dbReference type="EMBL" id="JAQOMS010000002">
    <property type="protein sequence ID" value="MDC2888723.1"/>
    <property type="molecule type" value="Genomic_DNA"/>
</dbReference>
<dbReference type="InterPro" id="IPR018247">
    <property type="entry name" value="EF_Hand_1_Ca_BS"/>
</dbReference>
<accession>A0ABT5FB03</accession>
<dbReference type="Gene3D" id="2.60.40.1120">
    <property type="entry name" value="Carboxypeptidase-like, regulatory domain"/>
    <property type="match status" value="4"/>
</dbReference>
<keyword evidence="3" id="KW-1185">Reference proteome</keyword>
<dbReference type="InterPro" id="IPR036116">
    <property type="entry name" value="FN3_sf"/>
</dbReference>